<dbReference type="Proteomes" id="UP000190852">
    <property type="component" value="Unassembled WGS sequence"/>
</dbReference>
<name>A0A1T5B8Q6_9BACT</name>
<dbReference type="AlphaFoldDB" id="A0A1T5B8Q6"/>
<gene>
    <name evidence="1" type="ORF">SAMN05660349_01159</name>
</gene>
<evidence type="ECO:0000313" key="1">
    <source>
        <dbReference type="EMBL" id="SKB43638.1"/>
    </source>
</evidence>
<dbReference type="EMBL" id="FUYQ01000006">
    <property type="protein sequence ID" value="SKB43638.1"/>
    <property type="molecule type" value="Genomic_DNA"/>
</dbReference>
<accession>A0A1T5B8Q6</accession>
<sequence>MYSFNSTTRQFTESDTLDSYSFDNPIPIDSLYGCFQTSTEAFDDNEKPKDLSFEDEFLIKLNTIAEAGNTDYTTTTKLDETIKLQGSQPLPVITTKKYNNIVITSESVLALNFSIAWIKQLNGIRATVNNIADNTYNDLYDLVGGVETTKNSYYVPVSLSIGNLYYNGTNWTTTATKFNVPLEISKTTKLSWDFINVKDEFDYTSGVGLSGYKINIPTLLAGELKLVIYCPQRYYVSTAEGGAAYGQGVTRLQSFIPTHCIIKGLELNSGSPYNPLKVDIQEDTKYENVVNESYINPLDDITFKITSKNDSGLSFSKVIYNNGLLDKLTSSIDSTAHKPEEYMIKRIVDQYSQPKIKLTQIIKPDVLPYSIITDSYLSGKTFLFTGGSIDYEDNRLEGNMIEIK</sequence>
<protein>
    <submittedName>
        <fullName evidence="1">Uncharacterized protein</fullName>
    </submittedName>
</protein>
<keyword evidence="2" id="KW-1185">Reference proteome</keyword>
<organism evidence="1 2">
    <name type="scientific">Parabacteroides chartae</name>
    <dbReference type="NCBI Taxonomy" id="1037355"/>
    <lineage>
        <taxon>Bacteria</taxon>
        <taxon>Pseudomonadati</taxon>
        <taxon>Bacteroidota</taxon>
        <taxon>Bacteroidia</taxon>
        <taxon>Bacteroidales</taxon>
        <taxon>Tannerellaceae</taxon>
        <taxon>Parabacteroides</taxon>
    </lineage>
</organism>
<evidence type="ECO:0000313" key="2">
    <source>
        <dbReference type="Proteomes" id="UP000190852"/>
    </source>
</evidence>
<proteinExistence type="predicted"/>
<dbReference type="RefSeq" id="WP_245832532.1">
    <property type="nucleotide sequence ID" value="NZ_FUYQ01000006.1"/>
</dbReference>
<reference evidence="2" key="1">
    <citation type="submission" date="2017-02" db="EMBL/GenBank/DDBJ databases">
        <authorList>
            <person name="Varghese N."/>
            <person name="Submissions S."/>
        </authorList>
    </citation>
    <scope>NUCLEOTIDE SEQUENCE [LARGE SCALE GENOMIC DNA]</scope>
    <source>
        <strain evidence="2">DSM 24967</strain>
    </source>
</reference>